<reference evidence="2" key="1">
    <citation type="submission" date="2019-02" db="EMBL/GenBank/DDBJ databases">
        <authorList>
            <person name="Gruber-Vodicka R. H."/>
            <person name="Seah K. B. B."/>
        </authorList>
    </citation>
    <scope>NUCLEOTIDE SEQUENCE</scope>
    <source>
        <strain evidence="3">BECK_BY2</strain>
        <strain evidence="2">BECK_BY3</strain>
    </source>
</reference>
<dbReference type="EMBL" id="CAADFV010000106">
    <property type="protein sequence ID" value="VFK65373.1"/>
    <property type="molecule type" value="Genomic_DNA"/>
</dbReference>
<dbReference type="AlphaFoldDB" id="A0A450ZTZ6"/>
<evidence type="ECO:0000256" key="1">
    <source>
        <dbReference type="SAM" id="MobiDB-lite"/>
    </source>
</evidence>
<dbReference type="EMBL" id="CAADFY010000110">
    <property type="protein sequence ID" value="VFK57255.1"/>
    <property type="molecule type" value="Genomic_DNA"/>
</dbReference>
<sequence length="188" mass="20803">MRFACVSRFLPPGVGTGELPTPHLDQLFLSAAGMFLHSPRLFLPSLRGSVPLRSANVLLHRRFGRSQLSKISDQSVLKNQHSSGANPHRFAGKAIPRRVPATEYGTTSIHKRDNHHDQIFTGRGRNTGPRQRKAGEGESGNKNSVGATRRSPVRWAPGPRGQKPGNNSRAGRIMGRFVFRDQCPNRRN</sequence>
<feature type="compositionally biased region" description="Polar residues" evidence="1">
    <location>
        <begin position="74"/>
        <end position="85"/>
    </location>
</feature>
<name>A0A450ZTZ6_9GAMM</name>
<accession>A0A450ZTZ6</accession>
<organism evidence="2">
    <name type="scientific">Candidatus Kentrum sp. TUN</name>
    <dbReference type="NCBI Taxonomy" id="2126343"/>
    <lineage>
        <taxon>Bacteria</taxon>
        <taxon>Pseudomonadati</taxon>
        <taxon>Pseudomonadota</taxon>
        <taxon>Gammaproteobacteria</taxon>
        <taxon>Candidatus Kentrum</taxon>
    </lineage>
</organism>
<evidence type="ECO:0000313" key="3">
    <source>
        <dbReference type="EMBL" id="VFK65373.1"/>
    </source>
</evidence>
<evidence type="ECO:0000313" key="2">
    <source>
        <dbReference type="EMBL" id="VFK57255.1"/>
    </source>
</evidence>
<protein>
    <submittedName>
        <fullName evidence="2">Uncharacterized protein</fullName>
    </submittedName>
</protein>
<gene>
    <name evidence="3" type="ORF">BECKTUN1418E_GA0071001_11068</name>
    <name evidence="2" type="ORF">BECKTUN1418F_GA0071002_11108</name>
</gene>
<feature type="region of interest" description="Disordered" evidence="1">
    <location>
        <begin position="74"/>
        <end position="188"/>
    </location>
</feature>
<proteinExistence type="predicted"/>